<gene>
    <name evidence="4" type="ORF">WYH_00927</name>
</gene>
<protein>
    <submittedName>
        <fullName evidence="4">Uncharacterized protein</fullName>
    </submittedName>
</protein>
<evidence type="ECO:0000256" key="1">
    <source>
        <dbReference type="SAM" id="MobiDB-lite"/>
    </source>
</evidence>
<dbReference type="AlphaFoldDB" id="A0A0F7KT62"/>
<dbReference type="STRING" id="1267766.WYH_00927"/>
<evidence type="ECO:0000256" key="3">
    <source>
        <dbReference type="SAM" id="SignalP"/>
    </source>
</evidence>
<keyword evidence="2" id="KW-0812">Transmembrane</keyword>
<keyword evidence="5" id="KW-1185">Reference proteome</keyword>
<accession>A0A0F7KT62</accession>
<organism evidence="4 5">
    <name type="scientific">Croceibacterium atlanticum</name>
    <dbReference type="NCBI Taxonomy" id="1267766"/>
    <lineage>
        <taxon>Bacteria</taxon>
        <taxon>Pseudomonadati</taxon>
        <taxon>Pseudomonadota</taxon>
        <taxon>Alphaproteobacteria</taxon>
        <taxon>Sphingomonadales</taxon>
        <taxon>Erythrobacteraceae</taxon>
        <taxon>Croceibacterium</taxon>
    </lineage>
</organism>
<feature type="region of interest" description="Disordered" evidence="1">
    <location>
        <begin position="236"/>
        <end position="260"/>
    </location>
</feature>
<feature type="chain" id="PRO_5043646520" evidence="3">
    <location>
        <begin position="29"/>
        <end position="384"/>
    </location>
</feature>
<keyword evidence="3" id="KW-0732">Signal</keyword>
<feature type="transmembrane region" description="Helical" evidence="2">
    <location>
        <begin position="202"/>
        <end position="223"/>
    </location>
</feature>
<dbReference type="RefSeq" id="WP_046902893.1">
    <property type="nucleotide sequence ID" value="NZ_CP011452.2"/>
</dbReference>
<dbReference type="PATRIC" id="fig|1267766.3.peg.932"/>
<dbReference type="EMBL" id="CP011452">
    <property type="protein sequence ID" value="AKH41975.1"/>
    <property type="molecule type" value="Genomic_DNA"/>
</dbReference>
<dbReference type="OrthoDB" id="7429222at2"/>
<sequence>MQTKPHTVRSTGTAIAAVLALTATPLLAQEASAPVEAPAETAGPPPIDQPESISGPGSITTPPNSNTGVVSPLTSGIAPGVTPPANVPQQPVQTEPAIVVPESVTSPVPIAAPEPEPAPEPVAEAAPEPVAEPSPAEETAAQPVVRQSAASEVAAPTEATGADGTEEGVGEGAVDIAPLAAADEPVAAEPVAAADEGVSDEALVTILGLLLALGVGVWGVTALQRSRRRKIHKMAVDSGVKQTRPEPVQPVATPVQPVADEEPERDIREWAQPAALKPVTASAAPRADSARANSGGLANAGAAIALPRTMPASFEERDALIKRMIAARPDRANPFTSPKARRRRARLILQSLDRSFETRAPWIDLSQYSRNWPALARHGGSAAA</sequence>
<feature type="compositionally biased region" description="Pro residues" evidence="1">
    <location>
        <begin position="110"/>
        <end position="120"/>
    </location>
</feature>
<proteinExistence type="predicted"/>
<feature type="region of interest" description="Disordered" evidence="1">
    <location>
        <begin position="31"/>
        <end position="169"/>
    </location>
</feature>
<dbReference type="KEGG" id="aay:WYH_00927"/>
<keyword evidence="2" id="KW-1133">Transmembrane helix</keyword>
<feature type="compositionally biased region" description="Polar residues" evidence="1">
    <location>
        <begin position="51"/>
        <end position="74"/>
    </location>
</feature>
<evidence type="ECO:0000313" key="5">
    <source>
        <dbReference type="Proteomes" id="UP000034392"/>
    </source>
</evidence>
<dbReference type="Proteomes" id="UP000034392">
    <property type="component" value="Chromosome"/>
</dbReference>
<name>A0A0F7KT62_9SPHN</name>
<keyword evidence="2" id="KW-0472">Membrane</keyword>
<evidence type="ECO:0000256" key="2">
    <source>
        <dbReference type="SAM" id="Phobius"/>
    </source>
</evidence>
<reference evidence="4" key="1">
    <citation type="submission" date="2015-05" db="EMBL/GenBank/DDBJ databases">
        <title>The complete genome of Altererythrobacter atlanticus strain 26DY36.</title>
        <authorList>
            <person name="Wu Y.-H."/>
            <person name="Cheng H."/>
            <person name="Wu X.-W."/>
        </authorList>
    </citation>
    <scope>NUCLEOTIDE SEQUENCE [LARGE SCALE GENOMIC DNA]</scope>
    <source>
        <strain evidence="4">26DY36</strain>
    </source>
</reference>
<evidence type="ECO:0000313" key="4">
    <source>
        <dbReference type="EMBL" id="AKH41975.1"/>
    </source>
</evidence>
<feature type="compositionally biased region" description="Low complexity" evidence="1">
    <location>
        <begin position="121"/>
        <end position="143"/>
    </location>
</feature>
<feature type="signal peptide" evidence="3">
    <location>
        <begin position="1"/>
        <end position="28"/>
    </location>
</feature>
<feature type="compositionally biased region" description="Low complexity" evidence="1">
    <location>
        <begin position="249"/>
        <end position="258"/>
    </location>
</feature>